<proteinExistence type="inferred from homology"/>
<dbReference type="KEGG" id="msea:METESE_35570"/>
<feature type="domain" description="YknX-like beta-barrel" evidence="3">
    <location>
        <begin position="224"/>
        <end position="300"/>
    </location>
</feature>
<evidence type="ECO:0000313" key="4">
    <source>
        <dbReference type="EMBL" id="BDU78599.1"/>
    </source>
</evidence>
<keyword evidence="5" id="KW-1185">Reference proteome</keyword>
<dbReference type="Pfam" id="PF25917">
    <property type="entry name" value="BSH_RND"/>
    <property type="match status" value="1"/>
</dbReference>
<evidence type="ECO:0000313" key="5">
    <source>
        <dbReference type="Proteomes" id="UP001228113"/>
    </source>
</evidence>
<dbReference type="EMBL" id="AP027081">
    <property type="protein sequence ID" value="BDU78599.1"/>
    <property type="molecule type" value="Genomic_DNA"/>
</dbReference>
<dbReference type="Gene3D" id="1.10.287.470">
    <property type="entry name" value="Helix hairpin bin"/>
    <property type="match status" value="1"/>
</dbReference>
<dbReference type="Proteomes" id="UP001228113">
    <property type="component" value="Chromosome"/>
</dbReference>
<dbReference type="InterPro" id="IPR058636">
    <property type="entry name" value="Beta-barrel_YknX"/>
</dbReference>
<gene>
    <name evidence="4" type="ORF">METESE_35570</name>
</gene>
<dbReference type="PANTHER" id="PTHR30469">
    <property type="entry name" value="MULTIDRUG RESISTANCE PROTEIN MDTA"/>
    <property type="match status" value="1"/>
</dbReference>
<sequence length="406" mass="43265">MKPKQMWILGGGLAAVVVIGIAASRGDKGLPVQVATVAKENIQAKVSANGKVQAVKKVDITANVMGPVTQLKVKEGDVVRKGDLLLEIDPVRSKATVASLQASYQATSHDFETAKARLEQARSDFRRAEANHKAGIISQSDYEQSSTAFRTAQSAFAGAQQRVDQARADLAGGRDTLNKTRITAPMDGVVTAKRIELGETAVIGLQNQPGTVLVTVSDMNKVEAEMEVDEASIPTVRLGQEAQVRIDAYPNQVFQGVVTEVGGSPIVQTSTNEAIKFKVKVQIKNPPITIKPGLSAQADIFTGSRDNVLAVPLQALVMKEIKLKPGQTFKPGEPREEEGVFVMEGGKAVFRPIKTGLTGDMNVEVASGLNGGEKLVIGPFKVLRDLKGGEDIRVEKKKAAAPKKEG</sequence>
<accession>A0AA48GYH1</accession>
<dbReference type="RefSeq" id="WP_243346874.1">
    <property type="nucleotide sequence ID" value="NZ_AP027081.1"/>
</dbReference>
<dbReference type="Pfam" id="PF25990">
    <property type="entry name" value="Beta-barrel_YknX"/>
    <property type="match status" value="1"/>
</dbReference>
<dbReference type="GO" id="GO:0015562">
    <property type="term" value="F:efflux transmembrane transporter activity"/>
    <property type="evidence" value="ECO:0007669"/>
    <property type="project" value="TreeGrafter"/>
</dbReference>
<dbReference type="NCBIfam" id="TIGR01730">
    <property type="entry name" value="RND_mfp"/>
    <property type="match status" value="1"/>
</dbReference>
<dbReference type="Gene3D" id="2.40.50.100">
    <property type="match status" value="1"/>
</dbReference>
<reference evidence="4" key="1">
    <citation type="journal article" date="2023" name="Int. J. Syst. Evol. Microbiol.">
        <title>Mesoterricola silvestris gen. nov., sp. nov., Mesoterricola sediminis sp. nov., Geothrix oryzae sp. nov., Geothrix edaphica sp. nov., Geothrix rubra sp. nov., and Geothrix limicola sp. nov., six novel members of Acidobacteriota isolated from soils.</title>
        <authorList>
            <person name="Itoh H."/>
            <person name="Sugisawa Y."/>
            <person name="Mise K."/>
            <person name="Xu Z."/>
            <person name="Kuniyasu M."/>
            <person name="Ushijima N."/>
            <person name="Kawano K."/>
            <person name="Kobayashi E."/>
            <person name="Shiratori Y."/>
            <person name="Masuda Y."/>
            <person name="Senoo K."/>
        </authorList>
    </citation>
    <scope>NUCLEOTIDE SEQUENCE</scope>
    <source>
        <strain evidence="4">W786</strain>
    </source>
</reference>
<dbReference type="PANTHER" id="PTHR30469:SF33">
    <property type="entry name" value="SLR1207 PROTEIN"/>
    <property type="match status" value="1"/>
</dbReference>
<evidence type="ECO:0000259" key="2">
    <source>
        <dbReference type="Pfam" id="PF25917"/>
    </source>
</evidence>
<comment type="similarity">
    <text evidence="1">Belongs to the membrane fusion protein (MFP) (TC 8.A.1) family.</text>
</comment>
<dbReference type="Gene3D" id="2.40.420.20">
    <property type="match status" value="1"/>
</dbReference>
<evidence type="ECO:0000256" key="1">
    <source>
        <dbReference type="ARBA" id="ARBA00009477"/>
    </source>
</evidence>
<dbReference type="AlphaFoldDB" id="A0AA48GYH1"/>
<dbReference type="Gene3D" id="2.40.30.170">
    <property type="match status" value="1"/>
</dbReference>
<name>A0AA48GYH1_9BACT</name>
<protein>
    <submittedName>
        <fullName evidence="4">RND transporter</fullName>
    </submittedName>
</protein>
<evidence type="ECO:0000259" key="3">
    <source>
        <dbReference type="Pfam" id="PF25990"/>
    </source>
</evidence>
<dbReference type="InterPro" id="IPR058625">
    <property type="entry name" value="MdtA-like_BSH"/>
</dbReference>
<dbReference type="InterPro" id="IPR006143">
    <property type="entry name" value="RND_pump_MFP"/>
</dbReference>
<feature type="domain" description="Multidrug resistance protein MdtA-like barrel-sandwich hybrid" evidence="2">
    <location>
        <begin position="57"/>
        <end position="206"/>
    </location>
</feature>
<dbReference type="SUPFAM" id="SSF111369">
    <property type="entry name" value="HlyD-like secretion proteins"/>
    <property type="match status" value="1"/>
</dbReference>
<organism evidence="4 5">
    <name type="scientific">Mesoterricola sediminis</name>
    <dbReference type="NCBI Taxonomy" id="2927980"/>
    <lineage>
        <taxon>Bacteria</taxon>
        <taxon>Pseudomonadati</taxon>
        <taxon>Acidobacteriota</taxon>
        <taxon>Holophagae</taxon>
        <taxon>Holophagales</taxon>
        <taxon>Holophagaceae</taxon>
        <taxon>Mesoterricola</taxon>
    </lineage>
</organism>
<dbReference type="GO" id="GO:1990281">
    <property type="term" value="C:efflux pump complex"/>
    <property type="evidence" value="ECO:0007669"/>
    <property type="project" value="TreeGrafter"/>
</dbReference>